<dbReference type="PROSITE" id="PS50075">
    <property type="entry name" value="CARRIER"/>
    <property type="match status" value="1"/>
</dbReference>
<dbReference type="InterPro" id="IPR016039">
    <property type="entry name" value="Thiolase-like"/>
</dbReference>
<dbReference type="InterPro" id="IPR050091">
    <property type="entry name" value="PKS_NRPS_Biosynth_Enz"/>
</dbReference>
<feature type="domain" description="Ketosynthase family 3 (KS3)" evidence="7">
    <location>
        <begin position="34"/>
        <end position="465"/>
    </location>
</feature>
<dbReference type="Gene3D" id="3.40.366.10">
    <property type="entry name" value="Malonyl-Coenzyme A Acyl Carrier Protein, domain 2"/>
    <property type="match status" value="1"/>
</dbReference>
<dbReference type="Gene3D" id="3.30.70.3290">
    <property type="match status" value="1"/>
</dbReference>
<dbReference type="InterPro" id="IPR020806">
    <property type="entry name" value="PKS_PP-bd"/>
</dbReference>
<evidence type="ECO:0000256" key="4">
    <source>
        <dbReference type="ARBA" id="ARBA00023194"/>
    </source>
</evidence>
<dbReference type="InterPro" id="IPR036736">
    <property type="entry name" value="ACP-like_sf"/>
</dbReference>
<dbReference type="PANTHER" id="PTHR43775:SF37">
    <property type="entry name" value="SI:DKEY-61P9.11"/>
    <property type="match status" value="1"/>
</dbReference>
<dbReference type="FunFam" id="3.40.366.10:FF:000002">
    <property type="entry name" value="Probable polyketide synthase 2"/>
    <property type="match status" value="1"/>
</dbReference>
<keyword evidence="2" id="KW-0597">Phosphoprotein</keyword>
<dbReference type="InterPro" id="IPR009081">
    <property type="entry name" value="PP-bd_ACP"/>
</dbReference>
<dbReference type="RefSeq" id="WP_407990212.1">
    <property type="nucleotide sequence ID" value="NZ_AP035881.2"/>
</dbReference>
<keyword evidence="1" id="KW-0596">Phosphopantetheine</keyword>
<dbReference type="InterPro" id="IPR016036">
    <property type="entry name" value="Malonyl_transacylase_ACP-bd"/>
</dbReference>
<dbReference type="GO" id="GO:0006633">
    <property type="term" value="P:fatty acid biosynthetic process"/>
    <property type="evidence" value="ECO:0007669"/>
    <property type="project" value="InterPro"/>
</dbReference>
<reference evidence="8" key="1">
    <citation type="submission" date="2024-07" db="EMBL/GenBank/DDBJ databases">
        <title>Complete genome sequences of cellulolytic bacteria, Kitasatospora sp. CMC57 and Streptomyces sp. CMC78, isolated from Japanese agricultural soil.</title>
        <authorList>
            <person name="Hashimoto T."/>
            <person name="Ito M."/>
            <person name="Iwamoto M."/>
            <person name="Fukahori D."/>
            <person name="Shoda T."/>
            <person name="Sakoda M."/>
            <person name="Morohoshi T."/>
            <person name="Mitsuboshi M."/>
            <person name="Nishizawa T."/>
        </authorList>
    </citation>
    <scope>NUCLEOTIDE SEQUENCE</scope>
    <source>
        <strain evidence="8">CMC57</strain>
    </source>
</reference>
<dbReference type="InterPro" id="IPR016035">
    <property type="entry name" value="Acyl_Trfase/lysoPLipase"/>
</dbReference>
<dbReference type="CDD" id="cd08955">
    <property type="entry name" value="KR_2_FAS_SDR_x"/>
    <property type="match status" value="1"/>
</dbReference>
<dbReference type="GO" id="GO:0017000">
    <property type="term" value="P:antibiotic biosynthetic process"/>
    <property type="evidence" value="ECO:0007669"/>
    <property type="project" value="UniProtKB-KW"/>
</dbReference>
<protein>
    <recommendedName>
        <fullName evidence="9">Type I polyketide synthase</fullName>
    </recommendedName>
</protein>
<dbReference type="Gene3D" id="3.40.47.10">
    <property type="match status" value="1"/>
</dbReference>
<dbReference type="CDD" id="cd00833">
    <property type="entry name" value="PKS"/>
    <property type="match status" value="1"/>
</dbReference>
<dbReference type="Gene3D" id="1.10.1200.10">
    <property type="entry name" value="ACP-like"/>
    <property type="match status" value="1"/>
</dbReference>
<dbReference type="InterPro" id="IPR036291">
    <property type="entry name" value="NAD(P)-bd_dom_sf"/>
</dbReference>
<dbReference type="InterPro" id="IPR018201">
    <property type="entry name" value="Ketoacyl_synth_AS"/>
</dbReference>
<dbReference type="InterPro" id="IPR014043">
    <property type="entry name" value="Acyl_transferase_dom"/>
</dbReference>
<dbReference type="Gene3D" id="3.40.50.720">
    <property type="entry name" value="NAD(P)-binding Rossmann-like Domain"/>
    <property type="match status" value="1"/>
</dbReference>
<dbReference type="SMART" id="SM00822">
    <property type="entry name" value="PKS_KR"/>
    <property type="match status" value="1"/>
</dbReference>
<dbReference type="Pfam" id="PF00109">
    <property type="entry name" value="ketoacyl-synt"/>
    <property type="match status" value="1"/>
</dbReference>
<keyword evidence="4" id="KW-0045">Antibiotic biosynthesis</keyword>
<evidence type="ECO:0000256" key="2">
    <source>
        <dbReference type="ARBA" id="ARBA00022553"/>
    </source>
</evidence>
<dbReference type="InterPro" id="IPR001227">
    <property type="entry name" value="Ac_transferase_dom_sf"/>
</dbReference>
<dbReference type="SMART" id="SM01294">
    <property type="entry name" value="PKS_PP_betabranch"/>
    <property type="match status" value="1"/>
</dbReference>
<feature type="domain" description="Carrier" evidence="6">
    <location>
        <begin position="1410"/>
        <end position="1488"/>
    </location>
</feature>
<dbReference type="SUPFAM" id="SSF52151">
    <property type="entry name" value="FabD/lysophospholipase-like"/>
    <property type="match status" value="1"/>
</dbReference>
<dbReference type="GO" id="GO:0004315">
    <property type="term" value="F:3-oxoacyl-[acyl-carrier-protein] synthase activity"/>
    <property type="evidence" value="ECO:0007669"/>
    <property type="project" value="InterPro"/>
</dbReference>
<evidence type="ECO:0000313" key="8">
    <source>
        <dbReference type="EMBL" id="BFP47933.1"/>
    </source>
</evidence>
<dbReference type="Pfam" id="PF02801">
    <property type="entry name" value="Ketoacyl-synt_C"/>
    <property type="match status" value="1"/>
</dbReference>
<dbReference type="EMBL" id="AP035881">
    <property type="protein sequence ID" value="BFP47933.1"/>
    <property type="molecule type" value="Genomic_DNA"/>
</dbReference>
<proteinExistence type="predicted"/>
<dbReference type="PROSITE" id="PS52004">
    <property type="entry name" value="KS3_2"/>
    <property type="match status" value="1"/>
</dbReference>
<evidence type="ECO:0000256" key="5">
    <source>
        <dbReference type="ARBA" id="ARBA00023315"/>
    </source>
</evidence>
<dbReference type="GO" id="GO:0004312">
    <property type="term" value="F:fatty acid synthase activity"/>
    <property type="evidence" value="ECO:0007669"/>
    <property type="project" value="TreeGrafter"/>
</dbReference>
<organism evidence="8">
    <name type="scientific">Kitasatospora sp. CMC57</name>
    <dbReference type="NCBI Taxonomy" id="3231513"/>
    <lineage>
        <taxon>Bacteria</taxon>
        <taxon>Bacillati</taxon>
        <taxon>Actinomycetota</taxon>
        <taxon>Actinomycetes</taxon>
        <taxon>Kitasatosporales</taxon>
        <taxon>Streptomycetaceae</taxon>
        <taxon>Kitasatospora</taxon>
    </lineage>
</organism>
<dbReference type="SMART" id="SM00827">
    <property type="entry name" value="PKS_AT"/>
    <property type="match status" value="1"/>
</dbReference>
<dbReference type="SUPFAM" id="SSF51735">
    <property type="entry name" value="NAD(P)-binding Rossmann-fold domains"/>
    <property type="match status" value="2"/>
</dbReference>
<keyword evidence="5" id="KW-0012">Acyltransferase</keyword>
<evidence type="ECO:0000259" key="7">
    <source>
        <dbReference type="PROSITE" id="PS52004"/>
    </source>
</evidence>
<evidence type="ECO:0008006" key="9">
    <source>
        <dbReference type="Google" id="ProtNLM"/>
    </source>
</evidence>
<dbReference type="Pfam" id="PF08659">
    <property type="entry name" value="KR"/>
    <property type="match status" value="1"/>
</dbReference>
<dbReference type="InterPro" id="IPR013968">
    <property type="entry name" value="PKS_KR"/>
</dbReference>
<evidence type="ECO:0000256" key="3">
    <source>
        <dbReference type="ARBA" id="ARBA00022679"/>
    </source>
</evidence>
<dbReference type="SUPFAM" id="SSF47336">
    <property type="entry name" value="ACP-like"/>
    <property type="match status" value="1"/>
</dbReference>
<dbReference type="SMART" id="SM00823">
    <property type="entry name" value="PKS_PP"/>
    <property type="match status" value="1"/>
</dbReference>
<keyword evidence="3" id="KW-0808">Transferase</keyword>
<dbReference type="InterPro" id="IPR057326">
    <property type="entry name" value="KR_dom"/>
</dbReference>
<dbReference type="GO" id="GO:0031177">
    <property type="term" value="F:phosphopantetheine binding"/>
    <property type="evidence" value="ECO:0007669"/>
    <property type="project" value="InterPro"/>
</dbReference>
<dbReference type="SUPFAM" id="SSF55048">
    <property type="entry name" value="Probable ACP-binding domain of malonyl-CoA ACP transacylase"/>
    <property type="match status" value="1"/>
</dbReference>
<name>A0AB33K2M0_9ACTN</name>
<evidence type="ECO:0000259" key="6">
    <source>
        <dbReference type="PROSITE" id="PS50075"/>
    </source>
</evidence>
<sequence>MPDTAAPVGDQLRSALETVRKQQELLKDLMLEKYEPIAVVGVGLRFPGGSNSPDEFADFLRDGRSGIGPFPADRFDLERFTEAAGAEETDGEPSQGRIRAAGGGFLDRVDLFDAGFFNISPKEAQYMDPQQRLLLETAWEALEHSNIDPAPLRRGNGGVYIGASSIDYALELESLPYEELDGHLASGITFFPLSGRLSYFLGWRGPCVSLDAACASSLTAVHAAVQGLRHRECDIALAGAVNALHHPRIPVIFSNANMLAPDAQCKTFDESADGYVRAEGCAVVVLKRLSDAKRDGDTVLGLIRGSAVGQDGDSAGLTVPNGPAQEAVMRAAIHRAALRPEDIQYVEAHGTGTPLGDPIEMGAISDVFAKSHTKAAPLTVGSVKTNLGHMEPVAGLVGVIKTLLQMRESVIYPHLNFRTPSGRIPWDRYPVTVPTENRPWPAEVKRAVVNSFGFGGTIAAVVLEQPPGFATGATGTEEPDARQVFTLSAKNRRSLRRLIERYQEHLERTPGIDVADLCHTSNVGRSHFPLRIAGVVGGREDLDGLLAKGLTQLDRRAVEAPEARKTAFLFTGQGSQYPGMGAPLYDRYPVFRRHVDECDRLFAPLLGRSVRDLVLGVGEDQEAVHQTRYTQPALFTLEYALAQLWMDWGARPSTLIGHSIGEVVAATVAGLFSLEDAVTLVAARSRLMQSVSAPGGMAAVPAAAAEVTPLLEGYSDLALAAVNSPDQCVISGGSDSLAEVTAILQERGFAVKQLQVSHAFHSPLMAEVFDEFRAVLAGIHFQQPQLTLISNLTGKVARPAQLADPEYWVRHIGEPVAFEAGMRAVERRGKHVFVEIGPSTALTTLARKCVAADEHRWLSSLHPKEQDGLTILRSLAQMYTAGQPVSWQGFHRDRPRRRIGLPLYAFDRKRYWLPNGSGPGTEEETGERHFLHVPTWVEQAAEPEAPASRHVLVLGAGHAAFPEPAGAGLRVTPVSTPEEAVKLLRTEGATDLAWFWQPGEGPAGVDRLRAECERNYRELLALLDDLEQDGTALGLRLWLATRQAQVLPGDPAGDGTQLAAATLWGFGHVLLNERPMLRVTLVDLPAGAGGEQDLAAEWLARDTGDFQVAYRDGVRRVRRLLPAEEAGRPAEGAPIRADRTYLVTGGLGALGLVTAQRLVKEGARHLALLGRRPLTAAETAAVRERIGTEAELTVLQGDIGSAEDTRRVLAALRQAEQPLGGIVHAAGALADAPVSAQTWESIDGLFGAKVYGSWMLHEAAADFPELDFFVAFSSAAAVVGGASQSNYAAANAFVDQLVHWRAGQGLPALAVNWGPWSEVGMSARLSAQHVKALEREGITFFTPARALDTLVSLLSRDQGPAQLVAGECDWDRFSAAKPVVNALYSALVRAEQGGSRTIDVTQLRILQESERITEITDFIRHRVAEVLHIEDPDDVGPNTEFAQVGLDSLVAIDLKNALEAALRVPLPPSMAFDYPTAALLAAHVNTQLALPGSAPGVSE</sequence>
<dbReference type="InterPro" id="IPR020841">
    <property type="entry name" value="PKS_Beta-ketoAc_synthase_dom"/>
</dbReference>
<evidence type="ECO:0000256" key="1">
    <source>
        <dbReference type="ARBA" id="ARBA00022450"/>
    </source>
</evidence>
<gene>
    <name evidence="8" type="ORF">KCMC57_43010</name>
</gene>
<dbReference type="InterPro" id="IPR014030">
    <property type="entry name" value="Ketoacyl_synth_N"/>
</dbReference>
<dbReference type="SMART" id="SM00825">
    <property type="entry name" value="PKS_KS"/>
    <property type="match status" value="1"/>
</dbReference>
<dbReference type="PANTHER" id="PTHR43775">
    <property type="entry name" value="FATTY ACID SYNTHASE"/>
    <property type="match status" value="1"/>
</dbReference>
<dbReference type="SUPFAM" id="SSF53901">
    <property type="entry name" value="Thiolase-like"/>
    <property type="match status" value="1"/>
</dbReference>
<dbReference type="Pfam" id="PF00698">
    <property type="entry name" value="Acyl_transf_1"/>
    <property type="match status" value="1"/>
</dbReference>
<accession>A0AB33K2M0</accession>
<dbReference type="Pfam" id="PF22621">
    <property type="entry name" value="CurL-like_PKS_C"/>
    <property type="match status" value="1"/>
</dbReference>
<dbReference type="PROSITE" id="PS00606">
    <property type="entry name" value="KS3_1"/>
    <property type="match status" value="1"/>
</dbReference>
<dbReference type="Pfam" id="PF00550">
    <property type="entry name" value="PP-binding"/>
    <property type="match status" value="1"/>
</dbReference>
<dbReference type="InterPro" id="IPR014031">
    <property type="entry name" value="Ketoacyl_synth_C"/>
</dbReference>